<dbReference type="SUPFAM" id="SSF55729">
    <property type="entry name" value="Acyl-CoA N-acyltransferases (Nat)"/>
    <property type="match status" value="1"/>
</dbReference>
<dbReference type="GO" id="GO:1990189">
    <property type="term" value="F:protein N-terminal-serine acetyltransferase activity"/>
    <property type="evidence" value="ECO:0007669"/>
    <property type="project" value="TreeGrafter"/>
</dbReference>
<organism evidence="2 3">
    <name type="scientific">Brevibacillus fulvus</name>
    <dbReference type="NCBI Taxonomy" id="1125967"/>
    <lineage>
        <taxon>Bacteria</taxon>
        <taxon>Bacillati</taxon>
        <taxon>Bacillota</taxon>
        <taxon>Bacilli</taxon>
        <taxon>Bacillales</taxon>
        <taxon>Paenibacillaceae</taxon>
        <taxon>Brevibacillus</taxon>
    </lineage>
</organism>
<name>A0A938Y279_9BACL</name>
<evidence type="ECO:0000313" key="3">
    <source>
        <dbReference type="Proteomes" id="UP000717624"/>
    </source>
</evidence>
<protein>
    <submittedName>
        <fullName evidence="2">Ribosomal-protein-serine acetyltransferase</fullName>
        <ecNumber evidence="2">2.3.1.-</ecNumber>
    </submittedName>
</protein>
<gene>
    <name evidence="2" type="ORF">JOD01_002670</name>
</gene>
<dbReference type="RefSeq" id="WP_204518786.1">
    <property type="nucleotide sequence ID" value="NZ_BAABIN010000014.1"/>
</dbReference>
<dbReference type="PANTHER" id="PTHR43441:SF12">
    <property type="entry name" value="RIBOSOMAL N-ACETYLTRANSFERASE YDAF-RELATED"/>
    <property type="match status" value="1"/>
</dbReference>
<dbReference type="Pfam" id="PF13302">
    <property type="entry name" value="Acetyltransf_3"/>
    <property type="match status" value="1"/>
</dbReference>
<dbReference type="GO" id="GO:0005737">
    <property type="term" value="C:cytoplasm"/>
    <property type="evidence" value="ECO:0007669"/>
    <property type="project" value="TreeGrafter"/>
</dbReference>
<evidence type="ECO:0000259" key="1">
    <source>
        <dbReference type="PROSITE" id="PS51186"/>
    </source>
</evidence>
<feature type="domain" description="N-acetyltransferase" evidence="1">
    <location>
        <begin position="10"/>
        <end position="177"/>
    </location>
</feature>
<dbReference type="PANTHER" id="PTHR43441">
    <property type="entry name" value="RIBOSOMAL-PROTEIN-SERINE ACETYLTRANSFERASE"/>
    <property type="match status" value="1"/>
</dbReference>
<dbReference type="PROSITE" id="PS51186">
    <property type="entry name" value="GNAT"/>
    <property type="match status" value="1"/>
</dbReference>
<dbReference type="InterPro" id="IPR051908">
    <property type="entry name" value="Ribosomal_N-acetyltransferase"/>
</dbReference>
<evidence type="ECO:0000313" key="2">
    <source>
        <dbReference type="EMBL" id="MBM7591044.1"/>
    </source>
</evidence>
<dbReference type="EC" id="2.3.1.-" evidence="2"/>
<dbReference type="Proteomes" id="UP000717624">
    <property type="component" value="Unassembled WGS sequence"/>
</dbReference>
<dbReference type="InterPro" id="IPR000182">
    <property type="entry name" value="GNAT_dom"/>
</dbReference>
<dbReference type="InterPro" id="IPR016181">
    <property type="entry name" value="Acyl_CoA_acyltransferase"/>
</dbReference>
<keyword evidence="2" id="KW-0012">Acyltransferase</keyword>
<accession>A0A938Y279</accession>
<reference evidence="2" key="1">
    <citation type="submission" date="2021-01" db="EMBL/GenBank/DDBJ databases">
        <title>Genomic Encyclopedia of Type Strains, Phase IV (KMG-IV): sequencing the most valuable type-strain genomes for metagenomic binning, comparative biology and taxonomic classification.</title>
        <authorList>
            <person name="Goeker M."/>
        </authorList>
    </citation>
    <scope>NUCLEOTIDE SEQUENCE</scope>
    <source>
        <strain evidence="2">DSM 25523</strain>
    </source>
</reference>
<proteinExistence type="predicted"/>
<keyword evidence="2" id="KW-0808">Transferase</keyword>
<dbReference type="GO" id="GO:0008999">
    <property type="term" value="F:protein-N-terminal-alanine acetyltransferase activity"/>
    <property type="evidence" value="ECO:0007669"/>
    <property type="project" value="TreeGrafter"/>
</dbReference>
<dbReference type="Gene3D" id="3.40.630.30">
    <property type="match status" value="1"/>
</dbReference>
<keyword evidence="3" id="KW-1185">Reference proteome</keyword>
<comment type="caution">
    <text evidence="2">The sequence shown here is derived from an EMBL/GenBank/DDBJ whole genome shotgun (WGS) entry which is preliminary data.</text>
</comment>
<dbReference type="EMBL" id="JAFBEB010000009">
    <property type="protein sequence ID" value="MBM7591044.1"/>
    <property type="molecule type" value="Genomic_DNA"/>
</dbReference>
<sequence>MYMLTIAPDAWLRPLDLQDTLPMFQLIQQNRVHLRQWLGWIEDTETYEDTASFIMMTIRQANNKQGSHFGIWYKGELAGTIGVHGIDWNNRHTTLGYWLGERFQGKGLMTSAVAAYLDEWIFGKWNLHRAEIRAATGNKRSRAIPERLGFQLEGVLRANEFLYDHYVDHAVYGLLADEWKGI</sequence>
<dbReference type="AlphaFoldDB" id="A0A938Y279"/>